<gene>
    <name evidence="1" type="ORF">BpHYR1_026324</name>
</gene>
<sequence length="82" mass="9729">MRKKKQKNRFIYSIDCFICDNKIVEIVEALTLYSLASFEVAIFSIVSITKNIKIYQKSFGVMFLSNFIQHFIWRMCLVVEHV</sequence>
<accession>A0A3M7QR43</accession>
<dbReference type="Proteomes" id="UP000276133">
    <property type="component" value="Unassembled WGS sequence"/>
</dbReference>
<dbReference type="AlphaFoldDB" id="A0A3M7QR43"/>
<comment type="caution">
    <text evidence="1">The sequence shown here is derived from an EMBL/GenBank/DDBJ whole genome shotgun (WGS) entry which is preliminary data.</text>
</comment>
<evidence type="ECO:0000313" key="2">
    <source>
        <dbReference type="Proteomes" id="UP000276133"/>
    </source>
</evidence>
<name>A0A3M7QR43_BRAPC</name>
<reference evidence="1 2" key="1">
    <citation type="journal article" date="2018" name="Sci. Rep.">
        <title>Genomic signatures of local adaptation to the degree of environmental predictability in rotifers.</title>
        <authorList>
            <person name="Franch-Gras L."/>
            <person name="Hahn C."/>
            <person name="Garcia-Roger E.M."/>
            <person name="Carmona M.J."/>
            <person name="Serra M."/>
            <person name="Gomez A."/>
        </authorList>
    </citation>
    <scope>NUCLEOTIDE SEQUENCE [LARGE SCALE GENOMIC DNA]</scope>
    <source>
        <strain evidence="1">HYR1</strain>
    </source>
</reference>
<organism evidence="1 2">
    <name type="scientific">Brachionus plicatilis</name>
    <name type="common">Marine rotifer</name>
    <name type="synonym">Brachionus muelleri</name>
    <dbReference type="NCBI Taxonomy" id="10195"/>
    <lineage>
        <taxon>Eukaryota</taxon>
        <taxon>Metazoa</taxon>
        <taxon>Spiralia</taxon>
        <taxon>Gnathifera</taxon>
        <taxon>Rotifera</taxon>
        <taxon>Eurotatoria</taxon>
        <taxon>Monogononta</taxon>
        <taxon>Pseudotrocha</taxon>
        <taxon>Ploima</taxon>
        <taxon>Brachionidae</taxon>
        <taxon>Brachionus</taxon>
    </lineage>
</organism>
<evidence type="ECO:0000313" key="1">
    <source>
        <dbReference type="EMBL" id="RNA13856.1"/>
    </source>
</evidence>
<proteinExistence type="predicted"/>
<keyword evidence="2" id="KW-1185">Reference proteome</keyword>
<protein>
    <submittedName>
        <fullName evidence="1">Uncharacterized protein</fullName>
    </submittedName>
</protein>
<dbReference type="EMBL" id="REGN01005313">
    <property type="protein sequence ID" value="RNA13856.1"/>
    <property type="molecule type" value="Genomic_DNA"/>
</dbReference>